<proteinExistence type="predicted"/>
<organism evidence="1">
    <name type="scientific">Anguilla anguilla</name>
    <name type="common">European freshwater eel</name>
    <name type="synonym">Muraena anguilla</name>
    <dbReference type="NCBI Taxonomy" id="7936"/>
    <lineage>
        <taxon>Eukaryota</taxon>
        <taxon>Metazoa</taxon>
        <taxon>Chordata</taxon>
        <taxon>Craniata</taxon>
        <taxon>Vertebrata</taxon>
        <taxon>Euteleostomi</taxon>
        <taxon>Actinopterygii</taxon>
        <taxon>Neopterygii</taxon>
        <taxon>Teleostei</taxon>
        <taxon>Anguilliformes</taxon>
        <taxon>Anguillidae</taxon>
        <taxon>Anguilla</taxon>
    </lineage>
</organism>
<evidence type="ECO:0000313" key="1">
    <source>
        <dbReference type="EMBL" id="JAI02341.1"/>
    </source>
</evidence>
<accession>A0A0E9XKJ5</accession>
<reference evidence="1" key="1">
    <citation type="submission" date="2014-11" db="EMBL/GenBank/DDBJ databases">
        <authorList>
            <person name="Amaro Gonzalez C."/>
        </authorList>
    </citation>
    <scope>NUCLEOTIDE SEQUENCE</scope>
</reference>
<protein>
    <submittedName>
        <fullName evidence="1">Uncharacterized protein</fullName>
    </submittedName>
</protein>
<sequence length="94" mass="10881">MHLIKIDTSEKCNRTCRNHHSITVNLHTKDLPKCLKANIQQNFLYKINSVRVHLVHTVLCFSVPYKLLKEMLNSVIYTSTYMGATYIKNSSPMV</sequence>
<reference evidence="1" key="2">
    <citation type="journal article" date="2015" name="Fish Shellfish Immunol.">
        <title>Early steps in the European eel (Anguilla anguilla)-Vibrio vulnificus interaction in the gills: Role of the RtxA13 toxin.</title>
        <authorList>
            <person name="Callol A."/>
            <person name="Pajuelo D."/>
            <person name="Ebbesson L."/>
            <person name="Teles M."/>
            <person name="MacKenzie S."/>
            <person name="Amaro C."/>
        </authorList>
    </citation>
    <scope>NUCLEOTIDE SEQUENCE</scope>
</reference>
<name>A0A0E9XKJ5_ANGAN</name>
<dbReference type="AlphaFoldDB" id="A0A0E9XKJ5"/>
<dbReference type="EMBL" id="GBXM01006237">
    <property type="protein sequence ID" value="JAI02341.1"/>
    <property type="molecule type" value="Transcribed_RNA"/>
</dbReference>